<evidence type="ECO:0000313" key="3">
    <source>
        <dbReference type="EMBL" id="GAA5136096.1"/>
    </source>
</evidence>
<keyword evidence="1" id="KW-1133">Transmembrane helix</keyword>
<feature type="transmembrane region" description="Helical" evidence="1">
    <location>
        <begin position="304"/>
        <end position="322"/>
    </location>
</feature>
<reference evidence="4" key="1">
    <citation type="journal article" date="2019" name="Int. J. Syst. Evol. Microbiol.">
        <title>The Global Catalogue of Microorganisms (GCM) 10K type strain sequencing project: providing services to taxonomists for standard genome sequencing and annotation.</title>
        <authorList>
            <consortium name="The Broad Institute Genomics Platform"/>
            <consortium name="The Broad Institute Genome Sequencing Center for Infectious Disease"/>
            <person name="Wu L."/>
            <person name="Ma J."/>
        </authorList>
    </citation>
    <scope>NUCLEOTIDE SEQUENCE [LARGE SCALE GENOMIC DNA]</scope>
    <source>
        <strain evidence="4">JCM 18053</strain>
    </source>
</reference>
<organism evidence="3 4">
    <name type="scientific">Prosthecobacter algae</name>
    <dbReference type="NCBI Taxonomy" id="1144682"/>
    <lineage>
        <taxon>Bacteria</taxon>
        <taxon>Pseudomonadati</taxon>
        <taxon>Verrucomicrobiota</taxon>
        <taxon>Verrucomicrobiia</taxon>
        <taxon>Verrucomicrobiales</taxon>
        <taxon>Verrucomicrobiaceae</taxon>
        <taxon>Prosthecobacter</taxon>
    </lineage>
</organism>
<evidence type="ECO:0000313" key="4">
    <source>
        <dbReference type="Proteomes" id="UP001499852"/>
    </source>
</evidence>
<dbReference type="InterPro" id="IPR002656">
    <property type="entry name" value="Acyl_transf_3_dom"/>
</dbReference>
<feature type="transmembrane region" description="Helical" evidence="1">
    <location>
        <begin position="235"/>
        <end position="253"/>
    </location>
</feature>
<dbReference type="PANTHER" id="PTHR23028:SF53">
    <property type="entry name" value="ACYL_TRANSF_3 DOMAIN-CONTAINING PROTEIN"/>
    <property type="match status" value="1"/>
</dbReference>
<feature type="transmembrane region" description="Helical" evidence="1">
    <location>
        <begin position="55"/>
        <end position="74"/>
    </location>
</feature>
<dbReference type="GO" id="GO:0016746">
    <property type="term" value="F:acyltransferase activity"/>
    <property type="evidence" value="ECO:0007669"/>
    <property type="project" value="UniProtKB-KW"/>
</dbReference>
<keyword evidence="1" id="KW-0472">Membrane</keyword>
<feature type="transmembrane region" description="Helical" evidence="1">
    <location>
        <begin position="205"/>
        <end position="223"/>
    </location>
</feature>
<dbReference type="PANTHER" id="PTHR23028">
    <property type="entry name" value="ACETYLTRANSFERASE"/>
    <property type="match status" value="1"/>
</dbReference>
<keyword evidence="4" id="KW-1185">Reference proteome</keyword>
<feature type="transmembrane region" description="Helical" evidence="1">
    <location>
        <begin position="140"/>
        <end position="163"/>
    </location>
</feature>
<comment type="caution">
    <text evidence="3">The sequence shown here is derived from an EMBL/GenBank/DDBJ whole genome shotgun (WGS) entry which is preliminary data.</text>
</comment>
<evidence type="ECO:0000259" key="2">
    <source>
        <dbReference type="Pfam" id="PF01757"/>
    </source>
</evidence>
<feature type="domain" description="Acyltransferase 3" evidence="2">
    <location>
        <begin position="18"/>
        <end position="346"/>
    </location>
</feature>
<sequence>MHPVKVSEKTGSEPLRIGALDALRMTAAVIVFREHFYVVFDIDGPRYSAFGLLDAKAAVTLFFVLSGYVLAISLSRSEPSLKQYVNFGIRRFFRIYPLYWVALLVTFCVLIWVRTKPDFTYAVDMPSSFVDAPGLQWKQWLLQMTLIAPGIVSFFAMPTVWTLMVEAKVAIVFPFLAWVLLRTHWAVAAAVLAGLVLGAGWLMDHVVGTALFLGQFGMGVMLHRLPAKIWSKMNTWVWCLLLLASIALYRTMSLRLSFSHDQASYYHYTCALGSAGFIVFTLHWPLVKSFLERIQKALRYDLSYGLYILHYPVMIALRSIWLEGGRTLPLSALCLLSATLTVSLAYVLHRFVELPAIRLGRRMTFR</sequence>
<accession>A0ABP9NY79</accession>
<name>A0ABP9NY79_9BACT</name>
<keyword evidence="3" id="KW-0808">Transferase</keyword>
<feature type="transmembrane region" description="Helical" evidence="1">
    <location>
        <begin position="328"/>
        <end position="348"/>
    </location>
</feature>
<dbReference type="InterPro" id="IPR050879">
    <property type="entry name" value="Acyltransferase_3"/>
</dbReference>
<dbReference type="EMBL" id="BAABIA010000002">
    <property type="protein sequence ID" value="GAA5136096.1"/>
    <property type="molecule type" value="Genomic_DNA"/>
</dbReference>
<gene>
    <name evidence="3" type="ORF">GCM10023213_10530</name>
</gene>
<keyword evidence="1" id="KW-0812">Transmembrane</keyword>
<dbReference type="Pfam" id="PF01757">
    <property type="entry name" value="Acyl_transf_3"/>
    <property type="match status" value="1"/>
</dbReference>
<dbReference type="RefSeq" id="WP_345735321.1">
    <property type="nucleotide sequence ID" value="NZ_BAABIA010000002.1"/>
</dbReference>
<protein>
    <submittedName>
        <fullName evidence="3">Acyltransferase</fullName>
    </submittedName>
</protein>
<evidence type="ECO:0000256" key="1">
    <source>
        <dbReference type="SAM" id="Phobius"/>
    </source>
</evidence>
<dbReference type="Proteomes" id="UP001499852">
    <property type="component" value="Unassembled WGS sequence"/>
</dbReference>
<keyword evidence="3" id="KW-0012">Acyltransferase</keyword>
<feature type="transmembrane region" description="Helical" evidence="1">
    <location>
        <begin position="95"/>
        <end position="113"/>
    </location>
</feature>
<feature type="transmembrane region" description="Helical" evidence="1">
    <location>
        <begin position="175"/>
        <end position="199"/>
    </location>
</feature>
<feature type="transmembrane region" description="Helical" evidence="1">
    <location>
        <begin position="265"/>
        <end position="284"/>
    </location>
</feature>
<proteinExistence type="predicted"/>